<feature type="domain" description="AAA+ ATPase" evidence="1">
    <location>
        <begin position="17"/>
        <end position="178"/>
    </location>
</feature>
<dbReference type="AlphaFoldDB" id="A0A844BLA3"/>
<reference evidence="2 3" key="1">
    <citation type="submission" date="2019-11" db="EMBL/GenBank/DDBJ databases">
        <title>Draft Whole-Genome sequence of the marine photosynthetic bacterium Rhodovulum strictum DSM 11289.</title>
        <authorList>
            <person name="Kyndt J.A."/>
            <person name="Meyer T.E."/>
        </authorList>
    </citation>
    <scope>NUCLEOTIDE SEQUENCE [LARGE SCALE GENOMIC DNA]</scope>
    <source>
        <strain evidence="2 3">DSM 11289</strain>
    </source>
</reference>
<keyword evidence="2" id="KW-0418">Kinase</keyword>
<dbReference type="InterPro" id="IPR027417">
    <property type="entry name" value="P-loop_NTPase"/>
</dbReference>
<organism evidence="2 3">
    <name type="scientific">Rhodovulum strictum</name>
    <dbReference type="NCBI Taxonomy" id="58314"/>
    <lineage>
        <taxon>Bacteria</taxon>
        <taxon>Pseudomonadati</taxon>
        <taxon>Pseudomonadota</taxon>
        <taxon>Alphaproteobacteria</taxon>
        <taxon>Rhodobacterales</taxon>
        <taxon>Paracoccaceae</taxon>
        <taxon>Rhodovulum</taxon>
    </lineage>
</organism>
<gene>
    <name evidence="2" type="ORF">GH815_15700</name>
</gene>
<keyword evidence="2" id="KW-0808">Transferase</keyword>
<dbReference type="RefSeq" id="WP_153749725.1">
    <property type="nucleotide sequence ID" value="NZ_BAAADI010000017.1"/>
</dbReference>
<proteinExistence type="predicted"/>
<sequence length="211" mass="21906">MVETLAAALAACGTGGGRRIVALAGPPGAGKSTLAEAAAARLNADRPGCAVVVPMDGYHLDNAILDALGWRAVKGAPQTFDAAGLIRDLARIRAGGETVFVPVFDRAADLSRAAARAVPQEAGVILVEGNWLLLDEDPWRALAPAFDLSVMLSVPEAALERRLIARWLAHGLDPDAALGRARGNDLANARRVAVNSRPADLVLGMAPDNAR</sequence>
<accession>A0A844BLA3</accession>
<dbReference type="OrthoDB" id="1550976at2"/>
<dbReference type="Proteomes" id="UP000466730">
    <property type="component" value="Unassembled WGS sequence"/>
</dbReference>
<dbReference type="InterPro" id="IPR003593">
    <property type="entry name" value="AAA+_ATPase"/>
</dbReference>
<dbReference type="NCBIfam" id="NF006746">
    <property type="entry name" value="PRK09270.1-5"/>
    <property type="match status" value="1"/>
</dbReference>
<comment type="caution">
    <text evidence="2">The sequence shown here is derived from an EMBL/GenBank/DDBJ whole genome shotgun (WGS) entry which is preliminary data.</text>
</comment>
<dbReference type="SUPFAM" id="SSF52540">
    <property type="entry name" value="P-loop containing nucleoside triphosphate hydrolases"/>
    <property type="match status" value="1"/>
</dbReference>
<dbReference type="SMART" id="SM00382">
    <property type="entry name" value="AAA"/>
    <property type="match status" value="1"/>
</dbReference>
<name>A0A844BLA3_9RHOB</name>
<dbReference type="PANTHER" id="PTHR10285">
    <property type="entry name" value="URIDINE KINASE"/>
    <property type="match status" value="1"/>
</dbReference>
<evidence type="ECO:0000313" key="2">
    <source>
        <dbReference type="EMBL" id="MRH22425.1"/>
    </source>
</evidence>
<protein>
    <submittedName>
        <fullName evidence="2">Nucleoside/nucleotide kinase family protein</fullName>
    </submittedName>
</protein>
<evidence type="ECO:0000259" key="1">
    <source>
        <dbReference type="SMART" id="SM00382"/>
    </source>
</evidence>
<evidence type="ECO:0000313" key="3">
    <source>
        <dbReference type="Proteomes" id="UP000466730"/>
    </source>
</evidence>
<dbReference type="EMBL" id="WJPO01000030">
    <property type="protein sequence ID" value="MRH22425.1"/>
    <property type="molecule type" value="Genomic_DNA"/>
</dbReference>
<keyword evidence="3" id="KW-1185">Reference proteome</keyword>
<dbReference type="GO" id="GO:0016301">
    <property type="term" value="F:kinase activity"/>
    <property type="evidence" value="ECO:0007669"/>
    <property type="project" value="UniProtKB-KW"/>
</dbReference>
<dbReference type="Gene3D" id="3.40.50.300">
    <property type="entry name" value="P-loop containing nucleotide triphosphate hydrolases"/>
    <property type="match status" value="3"/>
</dbReference>